<dbReference type="GO" id="GO:0016818">
    <property type="term" value="F:hydrolase activity, acting on acid anhydrides, in phosphorus-containing anhydrides"/>
    <property type="evidence" value="ECO:0007669"/>
    <property type="project" value="InterPro"/>
</dbReference>
<dbReference type="CDD" id="cd18870">
    <property type="entry name" value="NUDIX_AcylCoAdiphos_Nudt19"/>
    <property type="match status" value="1"/>
</dbReference>
<dbReference type="InterPro" id="IPR000086">
    <property type="entry name" value="NUDIX_hydrolase_dom"/>
</dbReference>
<dbReference type="PROSITE" id="PS51462">
    <property type="entry name" value="NUDIX"/>
    <property type="match status" value="1"/>
</dbReference>
<comment type="cofactor">
    <cofactor evidence="2">
        <name>Mg(2+)</name>
        <dbReference type="ChEBI" id="CHEBI:18420"/>
    </cofactor>
</comment>
<dbReference type="Proteomes" id="UP000274391">
    <property type="component" value="Unassembled WGS sequence"/>
</dbReference>
<dbReference type="InterPro" id="IPR039121">
    <property type="entry name" value="NUDT19"/>
</dbReference>
<keyword evidence="4 8" id="KW-0378">Hydrolase</keyword>
<dbReference type="PANTHER" id="PTHR12318:SF0">
    <property type="entry name" value="ACYL-COENZYME A DIPHOSPHATASE NUDT19"/>
    <property type="match status" value="1"/>
</dbReference>
<dbReference type="Gene3D" id="3.90.79.10">
    <property type="entry name" value="Nucleoside Triphosphate Pyrophosphohydrolase"/>
    <property type="match status" value="2"/>
</dbReference>
<dbReference type="EMBL" id="RQVS01000012">
    <property type="protein sequence ID" value="RRJ86064.1"/>
    <property type="molecule type" value="Genomic_DNA"/>
</dbReference>
<keyword evidence="5" id="KW-0460">Magnesium</keyword>
<dbReference type="GO" id="GO:0046872">
    <property type="term" value="F:metal ion binding"/>
    <property type="evidence" value="ECO:0007669"/>
    <property type="project" value="UniProtKB-KW"/>
</dbReference>
<organism evidence="8 9">
    <name type="scientific">Gulosibacter macacae</name>
    <dbReference type="NCBI Taxonomy" id="2488791"/>
    <lineage>
        <taxon>Bacteria</taxon>
        <taxon>Bacillati</taxon>
        <taxon>Actinomycetota</taxon>
        <taxon>Actinomycetes</taxon>
        <taxon>Micrococcales</taxon>
        <taxon>Microbacteriaceae</taxon>
        <taxon>Gulosibacter</taxon>
    </lineage>
</organism>
<accession>A0A3P3VUC7</accession>
<feature type="domain" description="Nudix hydrolase" evidence="7">
    <location>
        <begin position="38"/>
        <end position="185"/>
    </location>
</feature>
<gene>
    <name evidence="8" type="ORF">EG850_10095</name>
</gene>
<evidence type="ECO:0000313" key="9">
    <source>
        <dbReference type="Proteomes" id="UP000274391"/>
    </source>
</evidence>
<dbReference type="AlphaFoldDB" id="A0A3P3VUC7"/>
<evidence type="ECO:0000256" key="2">
    <source>
        <dbReference type="ARBA" id="ARBA00001946"/>
    </source>
</evidence>
<dbReference type="PANTHER" id="PTHR12318">
    <property type="entry name" value="TESTOSTERONE-REGULATED PROTEIN RP2"/>
    <property type="match status" value="1"/>
</dbReference>
<proteinExistence type="predicted"/>
<keyword evidence="6" id="KW-0464">Manganese</keyword>
<keyword evidence="9" id="KW-1185">Reference proteome</keyword>
<reference evidence="8 9" key="1">
    <citation type="submission" date="2018-11" db="EMBL/GenBank/DDBJ databases">
        <title>YIM 102482-1 draft genome.</title>
        <authorList>
            <person name="Li G."/>
            <person name="Jiang Y."/>
        </authorList>
    </citation>
    <scope>NUCLEOTIDE SEQUENCE [LARGE SCALE GENOMIC DNA]</scope>
    <source>
        <strain evidence="8 9">YIM 102482-1</strain>
    </source>
</reference>
<name>A0A3P3VUC7_9MICO</name>
<dbReference type="Pfam" id="PF00293">
    <property type="entry name" value="NUDIX"/>
    <property type="match status" value="1"/>
</dbReference>
<sequence length="256" mass="28387">MLRDTDLISGNLPSRQPWSVNVDWPGEENKVTGEHADKFRLSATTLLVRDRPGGFETLMIQRPQAASFGGAWVWPGGAVDAADAPVGSFADEAEELSARAAGRRELHEETGLDTDADRLVPLAIWTPPAQTKPKFRSWFFVADEHSGELNPQPEEVAAVEWVTPREMLEAHTAGELELVVPTWVTLHQLAEHRSAAEVVEHAAAGPVDHYATRFRKAEQFFCWFGDAAFEDELGNGQGRHRLETAALPWRYLRDAG</sequence>
<comment type="cofactor">
    <cofactor evidence="1">
        <name>Mn(2+)</name>
        <dbReference type="ChEBI" id="CHEBI:29035"/>
    </cofactor>
</comment>
<evidence type="ECO:0000313" key="8">
    <source>
        <dbReference type="EMBL" id="RRJ86064.1"/>
    </source>
</evidence>
<evidence type="ECO:0000256" key="3">
    <source>
        <dbReference type="ARBA" id="ARBA00022723"/>
    </source>
</evidence>
<comment type="caution">
    <text evidence="8">The sequence shown here is derived from an EMBL/GenBank/DDBJ whole genome shotgun (WGS) entry which is preliminary data.</text>
</comment>
<protein>
    <submittedName>
        <fullName evidence="8">NUDIX hydrolase</fullName>
    </submittedName>
</protein>
<dbReference type="InterPro" id="IPR015797">
    <property type="entry name" value="NUDIX_hydrolase-like_dom_sf"/>
</dbReference>
<evidence type="ECO:0000256" key="5">
    <source>
        <dbReference type="ARBA" id="ARBA00022842"/>
    </source>
</evidence>
<dbReference type="OrthoDB" id="7183442at2"/>
<evidence type="ECO:0000259" key="7">
    <source>
        <dbReference type="PROSITE" id="PS51462"/>
    </source>
</evidence>
<evidence type="ECO:0000256" key="6">
    <source>
        <dbReference type="ARBA" id="ARBA00023211"/>
    </source>
</evidence>
<evidence type="ECO:0000256" key="4">
    <source>
        <dbReference type="ARBA" id="ARBA00022801"/>
    </source>
</evidence>
<dbReference type="SUPFAM" id="SSF55811">
    <property type="entry name" value="Nudix"/>
    <property type="match status" value="1"/>
</dbReference>
<evidence type="ECO:0000256" key="1">
    <source>
        <dbReference type="ARBA" id="ARBA00001936"/>
    </source>
</evidence>
<keyword evidence="3" id="KW-0479">Metal-binding</keyword>